<dbReference type="Pfam" id="PF13668">
    <property type="entry name" value="Ferritin_2"/>
    <property type="match status" value="1"/>
</dbReference>
<reference evidence="1 2" key="1">
    <citation type="submission" date="2023-09" db="EMBL/GenBank/DDBJ databases">
        <authorList>
            <person name="Rey-Velasco X."/>
        </authorList>
    </citation>
    <scope>NUCLEOTIDE SEQUENCE [LARGE SCALE GENOMIC DNA]</scope>
    <source>
        <strain evidence="1 2">F260</strain>
    </source>
</reference>
<gene>
    <name evidence="1" type="ORF">RM545_00745</name>
</gene>
<accession>A0ABU3CFS1</accession>
<dbReference type="Proteomes" id="UP001245285">
    <property type="component" value="Unassembled WGS sequence"/>
</dbReference>
<keyword evidence="2" id="KW-1185">Reference proteome</keyword>
<name>A0ABU3CFS1_9FLAO</name>
<comment type="caution">
    <text evidence="1">The sequence shown here is derived from an EMBL/GenBank/DDBJ whole genome shotgun (WGS) entry which is preliminary data.</text>
</comment>
<organism evidence="1 2">
    <name type="scientific">Autumnicola lenta</name>
    <dbReference type="NCBI Taxonomy" id="3075593"/>
    <lineage>
        <taxon>Bacteria</taxon>
        <taxon>Pseudomonadati</taxon>
        <taxon>Bacteroidota</taxon>
        <taxon>Flavobacteriia</taxon>
        <taxon>Flavobacteriales</taxon>
        <taxon>Flavobacteriaceae</taxon>
        <taxon>Autumnicola</taxon>
    </lineage>
</organism>
<protein>
    <submittedName>
        <fullName evidence="1">Ferritin-like domain-containing protein</fullName>
    </submittedName>
</protein>
<dbReference type="EMBL" id="JAVRHO010000001">
    <property type="protein sequence ID" value="MDT0645201.1"/>
    <property type="molecule type" value="Genomic_DNA"/>
</dbReference>
<dbReference type="InterPro" id="IPR009078">
    <property type="entry name" value="Ferritin-like_SF"/>
</dbReference>
<evidence type="ECO:0000313" key="1">
    <source>
        <dbReference type="EMBL" id="MDT0645201.1"/>
    </source>
</evidence>
<dbReference type="SUPFAM" id="SSF47240">
    <property type="entry name" value="Ferritin-like"/>
    <property type="match status" value="1"/>
</dbReference>
<sequence length="254" mass="27569">MMKRPIIKVRHSDATPDGGSTSRRKFLKLGGLALAGGSLLLYSCDEEELSKQEDILGRDANGGDAFNLGTGDLAILNYAYILEQLEAAFYTRVLDGSYWASADPVEKLYLKDLQAHEVIHREFFKAVLSATFSSEEVAPDLEFDFSTIDFSDRDSVLGTSIVLEDTGVSAYNGAGDLIENPAYLVAAGKIVSVEARHASALRSIYLPGFTEFAGDDIIDENGLDLVAEPKDVLDTVVSTGFIENELIYNNIPNG</sequence>
<dbReference type="RefSeq" id="WP_311493350.1">
    <property type="nucleotide sequence ID" value="NZ_JAVRHO010000001.1"/>
</dbReference>
<proteinExistence type="predicted"/>
<evidence type="ECO:0000313" key="2">
    <source>
        <dbReference type="Proteomes" id="UP001245285"/>
    </source>
</evidence>